<dbReference type="AlphaFoldDB" id="A0A9N9P546"/>
<dbReference type="Proteomes" id="UP000789396">
    <property type="component" value="Unassembled WGS sequence"/>
</dbReference>
<comment type="caution">
    <text evidence="1">The sequence shown here is derived from an EMBL/GenBank/DDBJ whole genome shotgun (WGS) entry which is preliminary data.</text>
</comment>
<organism evidence="1 2">
    <name type="scientific">Racocetra fulgida</name>
    <dbReference type="NCBI Taxonomy" id="60492"/>
    <lineage>
        <taxon>Eukaryota</taxon>
        <taxon>Fungi</taxon>
        <taxon>Fungi incertae sedis</taxon>
        <taxon>Mucoromycota</taxon>
        <taxon>Glomeromycotina</taxon>
        <taxon>Glomeromycetes</taxon>
        <taxon>Diversisporales</taxon>
        <taxon>Gigasporaceae</taxon>
        <taxon>Racocetra</taxon>
    </lineage>
</organism>
<reference evidence="1" key="1">
    <citation type="submission" date="2021-06" db="EMBL/GenBank/DDBJ databases">
        <authorList>
            <person name="Kallberg Y."/>
            <person name="Tangrot J."/>
            <person name="Rosling A."/>
        </authorList>
    </citation>
    <scope>NUCLEOTIDE SEQUENCE</scope>
    <source>
        <strain evidence="1">IN212</strain>
    </source>
</reference>
<feature type="non-terminal residue" evidence="1">
    <location>
        <position position="52"/>
    </location>
</feature>
<dbReference type="EMBL" id="CAJVPZ010076185">
    <property type="protein sequence ID" value="CAG8804450.1"/>
    <property type="molecule type" value="Genomic_DNA"/>
</dbReference>
<evidence type="ECO:0000313" key="1">
    <source>
        <dbReference type="EMBL" id="CAG8804450.1"/>
    </source>
</evidence>
<sequence>EEIFHNIRKMPKLQKNNALNLIESMQNPKGKHKNEIISVYLQRKALEFITDN</sequence>
<name>A0A9N9P546_9GLOM</name>
<gene>
    <name evidence="1" type="ORF">RFULGI_LOCUS18079</name>
</gene>
<evidence type="ECO:0000313" key="2">
    <source>
        <dbReference type="Proteomes" id="UP000789396"/>
    </source>
</evidence>
<dbReference type="OrthoDB" id="2411093at2759"/>
<feature type="non-terminal residue" evidence="1">
    <location>
        <position position="1"/>
    </location>
</feature>
<keyword evidence="2" id="KW-1185">Reference proteome</keyword>
<proteinExistence type="predicted"/>
<protein>
    <submittedName>
        <fullName evidence="1">4176_t:CDS:1</fullName>
    </submittedName>
</protein>
<accession>A0A9N9P546</accession>